<sequence>MNVNMIDKKVASFTLGCKVNQYDTEAVIETFKNKGYKIVNFEEVADIYIVNTCTVTGLSDKKCRQMLRRTKKINPNSTLVAMGCYVQSMQDKLKKEIDEIDIIVGTNNRLNIINLVEQFDQHRDFEFNIEDIMEVTAFEELKINTMNEHTRVYLKIQEGCNNYCSYCIIPYVRGKIRSRHQDNILEETKRLVARGFKEIVLTGIHLASYGKDLSNISLNTLLFELNNIEGLKRIRLGSIEPIIITDEFISTLKNSPKVCDHFHLSLQSGSNSVLKRMHRKYTTKEYLECVNKLREIYPNVAITTDIIVGFPGETEQEFIETLNFVKEVGFAKIHVFPFSAREGTLAFKMTDQIAPNIKNERVNILSNLEKTLRIQYLKSFINKDLDVLIEKLHDNENNYVGYTTNYIKVQIRSSNDLVEGNIYNVNITNIDEDILL</sequence>
<proteinExistence type="predicted"/>
<reference evidence="1" key="1">
    <citation type="submission" date="2016-08" db="EMBL/GenBank/DDBJ databases">
        <authorList>
            <person name="Ngugi D.K."/>
            <person name="Miyake S."/>
            <person name="Stingl U."/>
        </authorList>
    </citation>
    <scope>NUCLEOTIDE SEQUENCE</scope>
    <source>
        <strain evidence="1">SCG-B11WGA-EpuloA1</strain>
    </source>
</reference>
<keyword evidence="2" id="KW-1185">Reference proteome</keyword>
<feature type="non-terminal residue" evidence="1">
    <location>
        <position position="436"/>
    </location>
</feature>
<evidence type="ECO:0000313" key="1">
    <source>
        <dbReference type="EMBL" id="ONI40878.1"/>
    </source>
</evidence>
<protein>
    <submittedName>
        <fullName evidence="1">tRNA (N(6)-L-threonylcarbamoyladenosine(37)-C(2))-methylthiotransferase MtaB</fullName>
    </submittedName>
</protein>
<organism evidence="1 2">
    <name type="scientific">Candidatus Epulonipiscium fishelsonii</name>
    <dbReference type="NCBI Taxonomy" id="77094"/>
    <lineage>
        <taxon>Bacteria</taxon>
        <taxon>Bacillati</taxon>
        <taxon>Bacillota</taxon>
        <taxon>Clostridia</taxon>
        <taxon>Lachnospirales</taxon>
        <taxon>Lachnospiraceae</taxon>
        <taxon>Candidatus Epulonipiscium</taxon>
    </lineage>
</organism>
<dbReference type="Proteomes" id="UP000188605">
    <property type="component" value="Unassembled WGS sequence"/>
</dbReference>
<comment type="caution">
    <text evidence="1">The sequence shown here is derived from an EMBL/GenBank/DDBJ whole genome shotgun (WGS) entry which is preliminary data.</text>
</comment>
<evidence type="ECO:0000313" key="2">
    <source>
        <dbReference type="Proteomes" id="UP000188605"/>
    </source>
</evidence>
<dbReference type="EMBL" id="LJDB01000044">
    <property type="protein sequence ID" value="ONI40878.1"/>
    <property type="molecule type" value="Genomic_DNA"/>
</dbReference>
<gene>
    <name evidence="1" type="ORF">AN396_00800</name>
</gene>
<name>A0ACC8XDC6_9FIRM</name>
<accession>A0ACC8XDC6</accession>